<dbReference type="GO" id="GO:0055085">
    <property type="term" value="P:transmembrane transport"/>
    <property type="evidence" value="ECO:0007669"/>
    <property type="project" value="InterPro"/>
</dbReference>
<keyword evidence="5 8" id="KW-0812">Transmembrane</keyword>
<dbReference type="AlphaFoldDB" id="A0A2K4W934"/>
<evidence type="ECO:0000259" key="9">
    <source>
        <dbReference type="PROSITE" id="PS50928"/>
    </source>
</evidence>
<evidence type="ECO:0000313" key="10">
    <source>
        <dbReference type="EMBL" id="SOS32393.1"/>
    </source>
</evidence>
<evidence type="ECO:0000256" key="3">
    <source>
        <dbReference type="ARBA" id="ARBA00022448"/>
    </source>
</evidence>
<dbReference type="Gene3D" id="1.10.3720.10">
    <property type="entry name" value="MetI-like"/>
    <property type="match status" value="1"/>
</dbReference>
<dbReference type="PANTHER" id="PTHR43848:SF2">
    <property type="entry name" value="PUTRESCINE TRANSPORT SYSTEM PERMEASE PROTEIN POTI"/>
    <property type="match status" value="1"/>
</dbReference>
<feature type="transmembrane region" description="Helical" evidence="8">
    <location>
        <begin position="12"/>
        <end position="40"/>
    </location>
</feature>
<comment type="subcellular location">
    <subcellularLocation>
        <location evidence="1 8">Cell membrane</location>
        <topology evidence="1 8">Multi-pass membrane protein</topology>
    </subcellularLocation>
</comment>
<keyword evidence="4" id="KW-1003">Cell membrane</keyword>
<proteinExistence type="inferred from homology"/>
<feature type="transmembrane region" description="Helical" evidence="8">
    <location>
        <begin position="240"/>
        <end position="259"/>
    </location>
</feature>
<evidence type="ECO:0000313" key="11">
    <source>
        <dbReference type="Proteomes" id="UP000238093"/>
    </source>
</evidence>
<keyword evidence="6 8" id="KW-1133">Transmembrane helix</keyword>
<dbReference type="Pfam" id="PF00528">
    <property type="entry name" value="BPD_transp_1"/>
    <property type="match status" value="1"/>
</dbReference>
<protein>
    <submittedName>
        <fullName evidence="10">ABC transporter</fullName>
    </submittedName>
</protein>
<keyword evidence="3 8" id="KW-0813">Transport</keyword>
<evidence type="ECO:0000256" key="2">
    <source>
        <dbReference type="ARBA" id="ARBA00007069"/>
    </source>
</evidence>
<gene>
    <name evidence="10" type="ORF">CFBP6411_01033</name>
</gene>
<accession>A0A2K4W934</accession>
<dbReference type="InterPro" id="IPR035906">
    <property type="entry name" value="MetI-like_sf"/>
</dbReference>
<dbReference type="Proteomes" id="UP000238093">
    <property type="component" value="Chromosome I"/>
</dbReference>
<evidence type="ECO:0000256" key="4">
    <source>
        <dbReference type="ARBA" id="ARBA00022475"/>
    </source>
</evidence>
<name>A0A2K4W934_9PSED</name>
<dbReference type="GO" id="GO:0005886">
    <property type="term" value="C:plasma membrane"/>
    <property type="evidence" value="ECO:0007669"/>
    <property type="project" value="UniProtKB-SubCell"/>
</dbReference>
<dbReference type="SUPFAM" id="SSF161098">
    <property type="entry name" value="MetI-like"/>
    <property type="match status" value="1"/>
</dbReference>
<evidence type="ECO:0000256" key="7">
    <source>
        <dbReference type="ARBA" id="ARBA00023136"/>
    </source>
</evidence>
<reference evidence="10 11" key="1">
    <citation type="submission" date="2017-11" db="EMBL/GenBank/DDBJ databases">
        <authorList>
            <person name="Han C.G."/>
        </authorList>
    </citation>
    <scope>NUCLEOTIDE SEQUENCE [LARGE SCALE GENOMIC DNA]</scope>
    <source>
        <strain evidence="10">CFBP6411</strain>
    </source>
</reference>
<evidence type="ECO:0000256" key="1">
    <source>
        <dbReference type="ARBA" id="ARBA00004651"/>
    </source>
</evidence>
<dbReference type="EMBL" id="LT963408">
    <property type="protein sequence ID" value="SOS32393.1"/>
    <property type="molecule type" value="Genomic_DNA"/>
</dbReference>
<sequence>MTQRLLNPISRLGGLYVPVVTVLGYIFLFAPLVILVLYSFNSGRSTVNWQGFSLNWYMDAFNDRGLQHGLAVSAIVAVASALLSAIIGTSAALAVVKRDFRGKNLFSTLVIAPLILPEIVLAVGLLVSSVAAGVTLGYVTLIAGHVLISVPFTFLIVRASASALNPRLDEAAADLGATGIQIFLRVTLPLLLPAILSGMLLSAVVSFDNFVMSTFVSGVGTTPLPMQIYSMLKSGLTPKINALGTLLIVLNILAVALVLRRFLKTIR</sequence>
<feature type="transmembrane region" description="Helical" evidence="8">
    <location>
        <begin position="70"/>
        <end position="96"/>
    </location>
</feature>
<feature type="transmembrane region" description="Helical" evidence="8">
    <location>
        <begin position="108"/>
        <end position="132"/>
    </location>
</feature>
<organism evidence="10 11">
    <name type="scientific">Pseudomonas syringae group genomosp. 3</name>
    <dbReference type="NCBI Taxonomy" id="251701"/>
    <lineage>
        <taxon>Bacteria</taxon>
        <taxon>Pseudomonadati</taxon>
        <taxon>Pseudomonadota</taxon>
        <taxon>Gammaproteobacteria</taxon>
        <taxon>Pseudomonadales</taxon>
        <taxon>Pseudomonadaceae</taxon>
        <taxon>Pseudomonas</taxon>
    </lineage>
</organism>
<feature type="transmembrane region" description="Helical" evidence="8">
    <location>
        <begin position="182"/>
        <end position="207"/>
    </location>
</feature>
<dbReference type="PANTHER" id="PTHR43848">
    <property type="entry name" value="PUTRESCINE TRANSPORT SYSTEM PERMEASE PROTEIN POTI"/>
    <property type="match status" value="1"/>
</dbReference>
<evidence type="ECO:0000256" key="8">
    <source>
        <dbReference type="RuleBase" id="RU363032"/>
    </source>
</evidence>
<keyword evidence="7 8" id="KW-0472">Membrane</keyword>
<feature type="domain" description="ABC transmembrane type-1" evidence="9">
    <location>
        <begin position="70"/>
        <end position="258"/>
    </location>
</feature>
<feature type="transmembrane region" description="Helical" evidence="8">
    <location>
        <begin position="138"/>
        <end position="161"/>
    </location>
</feature>
<dbReference type="CDD" id="cd06261">
    <property type="entry name" value="TM_PBP2"/>
    <property type="match status" value="1"/>
</dbReference>
<evidence type="ECO:0000256" key="6">
    <source>
        <dbReference type="ARBA" id="ARBA00022989"/>
    </source>
</evidence>
<comment type="similarity">
    <text evidence="2">Belongs to the binding-protein-dependent transport system permease family. CysTW subfamily.</text>
</comment>
<dbReference type="PROSITE" id="PS50928">
    <property type="entry name" value="ABC_TM1"/>
    <property type="match status" value="1"/>
</dbReference>
<dbReference type="InterPro" id="IPR000515">
    <property type="entry name" value="MetI-like"/>
</dbReference>
<evidence type="ECO:0000256" key="5">
    <source>
        <dbReference type="ARBA" id="ARBA00022692"/>
    </source>
</evidence>
<dbReference type="InterPro" id="IPR051789">
    <property type="entry name" value="Bact_Polyamine_Transport"/>
</dbReference>
<dbReference type="RefSeq" id="WP_104698287.1">
    <property type="nucleotide sequence ID" value="NZ_LT963408.1"/>
</dbReference>